<feature type="transmembrane region" description="Helical" evidence="6">
    <location>
        <begin position="426"/>
        <end position="447"/>
    </location>
</feature>
<name>A0A5N4A3B5_PHOPY</name>
<feature type="transmembrane region" description="Helical" evidence="6">
    <location>
        <begin position="358"/>
        <end position="378"/>
    </location>
</feature>
<evidence type="ECO:0000256" key="5">
    <source>
        <dbReference type="ARBA" id="ARBA00023180"/>
    </source>
</evidence>
<feature type="transmembrane region" description="Helical" evidence="6">
    <location>
        <begin position="702"/>
        <end position="721"/>
    </location>
</feature>
<dbReference type="Pfam" id="PF00083">
    <property type="entry name" value="Sugar_tr"/>
    <property type="match status" value="2"/>
</dbReference>
<feature type="domain" description="Major facilitator superfamily (MFS) profile" evidence="7">
    <location>
        <begin position="562"/>
        <end position="1007"/>
    </location>
</feature>
<comment type="subcellular location">
    <subcellularLocation>
        <location evidence="1">Membrane</location>
        <topology evidence="1">Multi-pass membrane protein</topology>
    </subcellularLocation>
</comment>
<feature type="transmembrane region" description="Helical" evidence="6">
    <location>
        <begin position="608"/>
        <end position="628"/>
    </location>
</feature>
<feature type="transmembrane region" description="Helical" evidence="6">
    <location>
        <begin position="390"/>
        <end position="414"/>
    </location>
</feature>
<evidence type="ECO:0000256" key="1">
    <source>
        <dbReference type="ARBA" id="ARBA00004141"/>
    </source>
</evidence>
<dbReference type="PANTHER" id="PTHR48021:SF24">
    <property type="entry name" value="MAJOR FACILITATOR SUPERFAMILY (MFS) PROFILE DOMAIN-CONTAINING PROTEIN"/>
    <property type="match status" value="1"/>
</dbReference>
<feature type="transmembrane region" description="Helical" evidence="6">
    <location>
        <begin position="855"/>
        <end position="875"/>
    </location>
</feature>
<keyword evidence="9" id="KW-1185">Reference proteome</keyword>
<comment type="caution">
    <text evidence="8">The sequence shown here is derived from an EMBL/GenBank/DDBJ whole genome shotgun (WGS) entry which is preliminary data.</text>
</comment>
<feature type="transmembrane region" description="Helical" evidence="6">
    <location>
        <begin position="109"/>
        <end position="126"/>
    </location>
</feature>
<evidence type="ECO:0000256" key="6">
    <source>
        <dbReference type="SAM" id="Phobius"/>
    </source>
</evidence>
<dbReference type="PRINTS" id="PR00171">
    <property type="entry name" value="SUGRTRNSPORT"/>
</dbReference>
<dbReference type="Gene3D" id="1.20.1250.20">
    <property type="entry name" value="MFS general substrate transporter like domains"/>
    <property type="match status" value="2"/>
</dbReference>
<feature type="transmembrane region" description="Helical" evidence="6">
    <location>
        <begin position="459"/>
        <end position="477"/>
    </location>
</feature>
<dbReference type="GO" id="GO:0022857">
    <property type="term" value="F:transmembrane transporter activity"/>
    <property type="evidence" value="ECO:0007669"/>
    <property type="project" value="InterPro"/>
</dbReference>
<feature type="transmembrane region" description="Helical" evidence="6">
    <location>
        <begin position="560"/>
        <end position="588"/>
    </location>
</feature>
<feature type="transmembrane region" description="Helical" evidence="6">
    <location>
        <begin position="951"/>
        <end position="972"/>
    </location>
</feature>
<evidence type="ECO:0000256" key="4">
    <source>
        <dbReference type="ARBA" id="ARBA00023136"/>
    </source>
</evidence>
<feature type="transmembrane region" description="Helical" evidence="6">
    <location>
        <begin position="132"/>
        <end position="149"/>
    </location>
</feature>
<keyword evidence="2 6" id="KW-0812">Transmembrane</keyword>
<dbReference type="InterPro" id="IPR005828">
    <property type="entry name" value="MFS_sugar_transport-like"/>
</dbReference>
<keyword evidence="4 6" id="KW-0472">Membrane</keyword>
<dbReference type="InterPro" id="IPR020846">
    <property type="entry name" value="MFS_dom"/>
</dbReference>
<dbReference type="InterPro" id="IPR003663">
    <property type="entry name" value="Sugar/inositol_transpt"/>
</dbReference>
<evidence type="ECO:0000313" key="9">
    <source>
        <dbReference type="Proteomes" id="UP000327044"/>
    </source>
</evidence>
<dbReference type="EMBL" id="VVIM01000011">
    <property type="protein sequence ID" value="KAB0791834.1"/>
    <property type="molecule type" value="Genomic_DNA"/>
</dbReference>
<feature type="transmembrane region" description="Helical" evidence="6">
    <location>
        <begin position="727"/>
        <end position="747"/>
    </location>
</feature>
<evidence type="ECO:0000259" key="7">
    <source>
        <dbReference type="PROSITE" id="PS50850"/>
    </source>
</evidence>
<keyword evidence="3 6" id="KW-1133">Transmembrane helix</keyword>
<feature type="transmembrane region" description="Helical" evidence="6">
    <location>
        <begin position="819"/>
        <end position="843"/>
    </location>
</feature>
<reference evidence="8 9" key="1">
    <citation type="journal article" date="2018" name="Elife">
        <title>Firefly genomes illuminate parallel origins of bioluminescence in beetles.</title>
        <authorList>
            <person name="Fallon T.R."/>
            <person name="Lower S.E."/>
            <person name="Chang C.H."/>
            <person name="Bessho-Uehara M."/>
            <person name="Martin G.J."/>
            <person name="Bewick A.J."/>
            <person name="Behringer M."/>
            <person name="Debat H.J."/>
            <person name="Wong I."/>
            <person name="Day J.C."/>
            <person name="Suvorov A."/>
            <person name="Silva C.J."/>
            <person name="Stanger-Hall K.F."/>
            <person name="Hall D.W."/>
            <person name="Schmitz R.J."/>
            <person name="Nelson D.R."/>
            <person name="Lewis S.M."/>
            <person name="Shigenobu S."/>
            <person name="Bybee S.M."/>
            <person name="Larracuente A.M."/>
            <person name="Oba Y."/>
            <person name="Weng J.K."/>
        </authorList>
    </citation>
    <scope>NUCLEOTIDE SEQUENCE [LARGE SCALE GENOMIC DNA]</scope>
    <source>
        <strain evidence="8">1611_PpyrPB1</strain>
        <tissue evidence="8">Whole body</tissue>
    </source>
</reference>
<feature type="transmembrane region" description="Helical" evidence="6">
    <location>
        <begin position="884"/>
        <end position="903"/>
    </location>
</feature>
<evidence type="ECO:0000313" key="8">
    <source>
        <dbReference type="EMBL" id="KAB0791834.1"/>
    </source>
</evidence>
<evidence type="ECO:0000256" key="3">
    <source>
        <dbReference type="ARBA" id="ARBA00022989"/>
    </source>
</evidence>
<accession>A0A5N4A3B5</accession>
<evidence type="ECO:0000256" key="2">
    <source>
        <dbReference type="ARBA" id="ARBA00022692"/>
    </source>
</evidence>
<dbReference type="PANTHER" id="PTHR48021">
    <property type="match status" value="1"/>
</dbReference>
<proteinExistence type="predicted"/>
<dbReference type="InterPro" id="IPR050549">
    <property type="entry name" value="MFS_Trehalose_Transporter"/>
</dbReference>
<feature type="transmembrane region" description="Helical" evidence="6">
    <location>
        <begin position="81"/>
        <end position="102"/>
    </location>
</feature>
<sequence length="1049" mass="117245">MPPAEEPKFASFRSLINSARSLSHYDSKKFKTLIPQIISTAIVMCLNIMVGITYGYSAIFVPQAVAEKGSPGAIELSQGEIAWIVSCVMAITPVGAMSGGFIMDAIGRLNLLKIVAIPSVVGWLLLAMAKNVTMLICGRLMTGIALVWLMNPGNVYLTEISRKDVRGSFTSVCSLGASIGMLVVYIKGWYLTWRMIAWINIGYTVVFTLLLFFIPESPAWLMSKGRVEQARKSLEWFHKYQPKPENKNVTFAEMQLTVLHKENVIKMKEREQLSKNGAVQKLKMFGQPSGYKPMLITSGLYFFQQASGIHVIIFNGVIFFQDIGTSIDPYLATVYIGCMLLIMTIINTVLMKRFNRRTLMMTSATFMAIFMGISGLYTKWIKEGTTTQSWIPLVALIIYFIAAAIGFMTIPFMVQAEVFPLAIRGVAHAIISSVANLLAFGAIQYYFPMRQWMGPSNLQYFYGIMSLAGLVFVFAFMPETHNKKLSEIENYFWKHTTYLSVSQSEDQAKQPDPLDIVEAGMLTTTMPPSEERRSFKNLVISCRSLSQYEVKNCKVLIPQLIAAVVAMCPNILVGITYAYSAIMVPQMMEEQNSTDPSVLHVSQNEMSWITSCLMLSTMVGALSAGVIMDIVGRLNMLKLMAVPSLLGWAMLALGRNVPMLIGGRILTGIALIWSANPTAVYITEISRPDVRGSFSGMRQLGVSLGMLFVYFKGLYLNWRIVAWMNCGYTVVFALLTLIVPESPVWLVSKNRMDQAKKSLEWFHKYQPQPQNQVASFAELQLGVLQKENVIKMKEREKLSSNSAVQLLQMFLQPTGYKPFLVMTGLYFFQQYCGIHLIVFNGVVFFKQIGTDIDPYIAASYVGGIRLAVNILNIYLTKRFNRRTLMMSSGIGMAVCMGTSGLYTTWLQKGTVTSGWIPLVLLMIYFGFAAIGFLTVPFSIQAEVFPLAIRSLAHAIISVMAGLISFAVLQTYFSMHDFFGGSSGLQYFFAIMSMGGFVFVLVFMPETHKKKLSEIEKYFWNHTTYLSVPQDDKEPTKQKSVELVAIVAKS</sequence>
<feature type="transmembrane region" description="Helical" evidence="6">
    <location>
        <begin position="915"/>
        <end position="939"/>
    </location>
</feature>
<feature type="transmembrane region" description="Helical" evidence="6">
    <location>
        <begin position="984"/>
        <end position="1003"/>
    </location>
</feature>
<dbReference type="FunFam" id="1.20.1250.20:FF:000249">
    <property type="entry name" value="facilitated trehalose transporter Tret1"/>
    <property type="match status" value="2"/>
</dbReference>
<dbReference type="InterPro" id="IPR036259">
    <property type="entry name" value="MFS_trans_sf"/>
</dbReference>
<organism evidence="8 9">
    <name type="scientific">Photinus pyralis</name>
    <name type="common">Common eastern firefly</name>
    <name type="synonym">Lampyris pyralis</name>
    <dbReference type="NCBI Taxonomy" id="7054"/>
    <lineage>
        <taxon>Eukaryota</taxon>
        <taxon>Metazoa</taxon>
        <taxon>Ecdysozoa</taxon>
        <taxon>Arthropoda</taxon>
        <taxon>Hexapoda</taxon>
        <taxon>Insecta</taxon>
        <taxon>Pterygota</taxon>
        <taxon>Neoptera</taxon>
        <taxon>Endopterygota</taxon>
        <taxon>Coleoptera</taxon>
        <taxon>Polyphaga</taxon>
        <taxon>Elateriformia</taxon>
        <taxon>Elateroidea</taxon>
        <taxon>Lampyridae</taxon>
        <taxon>Lampyrinae</taxon>
        <taxon>Photinus</taxon>
    </lineage>
</organism>
<dbReference type="GO" id="GO:0016020">
    <property type="term" value="C:membrane"/>
    <property type="evidence" value="ECO:0007669"/>
    <property type="project" value="UniProtKB-SubCell"/>
</dbReference>
<keyword evidence="5" id="KW-0325">Glycoprotein</keyword>
<dbReference type="SUPFAM" id="SSF103473">
    <property type="entry name" value="MFS general substrate transporter"/>
    <property type="match status" value="2"/>
</dbReference>
<feature type="transmembrane region" description="Helical" evidence="6">
    <location>
        <begin position="169"/>
        <end position="190"/>
    </location>
</feature>
<feature type="transmembrane region" description="Helical" evidence="6">
    <location>
        <begin position="37"/>
        <end position="61"/>
    </location>
</feature>
<feature type="transmembrane region" description="Helical" evidence="6">
    <location>
        <begin position="196"/>
        <end position="214"/>
    </location>
</feature>
<feature type="transmembrane region" description="Helical" evidence="6">
    <location>
        <begin position="332"/>
        <end position="351"/>
    </location>
</feature>
<dbReference type="Proteomes" id="UP000327044">
    <property type="component" value="Unassembled WGS sequence"/>
</dbReference>
<dbReference type="PROSITE" id="PS50850">
    <property type="entry name" value="MFS"/>
    <property type="match status" value="2"/>
</dbReference>
<dbReference type="InParanoid" id="A0A5N4A3B5"/>
<gene>
    <name evidence="8" type="ORF">PPYR_03634</name>
</gene>
<feature type="transmembrane region" description="Helical" evidence="6">
    <location>
        <begin position="300"/>
        <end position="320"/>
    </location>
</feature>
<protein>
    <recommendedName>
        <fullName evidence="7">Major facilitator superfamily (MFS) profile domain-containing protein</fullName>
    </recommendedName>
</protein>
<feature type="domain" description="Major facilitator superfamily (MFS) profile" evidence="7">
    <location>
        <begin position="39"/>
        <end position="481"/>
    </location>
</feature>
<dbReference type="AlphaFoldDB" id="A0A5N4A3B5"/>